<evidence type="ECO:0000313" key="2">
    <source>
        <dbReference type="Proteomes" id="UP001449657"/>
    </source>
</evidence>
<dbReference type="RefSeq" id="WP_341839221.1">
    <property type="nucleotide sequence ID" value="NZ_CP149792.1"/>
</dbReference>
<gene>
    <name evidence="1" type="ORF">WJU22_16210</name>
</gene>
<dbReference type="EMBL" id="CP150096">
    <property type="protein sequence ID" value="WZN44439.1"/>
    <property type="molecule type" value="Genomic_DNA"/>
</dbReference>
<reference evidence="1 2" key="1">
    <citation type="submission" date="2024-03" db="EMBL/GenBank/DDBJ databases">
        <title>Chitinophaga caseinilytica sp. nov., a casein hydrolysing bacterium isolated from forest soil.</title>
        <authorList>
            <person name="Lee D.S."/>
            <person name="Han D.M."/>
            <person name="Baek J.H."/>
            <person name="Choi D.G."/>
            <person name="Jeon J.H."/>
            <person name="Jeon C.O."/>
        </authorList>
    </citation>
    <scope>NUCLEOTIDE SEQUENCE [LARGE SCALE GENOMIC DNA]</scope>
    <source>
        <strain evidence="1 2">KACC 19118</strain>
    </source>
</reference>
<proteinExistence type="predicted"/>
<evidence type="ECO:0000313" key="1">
    <source>
        <dbReference type="EMBL" id="WZN44439.1"/>
    </source>
</evidence>
<evidence type="ECO:0008006" key="3">
    <source>
        <dbReference type="Google" id="ProtNLM"/>
    </source>
</evidence>
<sequence>MEKITATWWHPEDKLIHTRISGQVDAADVSTWASSLRQVLENVEDGGSFKIFVDLHGFKAVDFDTHKKFRDIVPLTLAAYGWRVGYLDLFEEANGLPLYNTRGIRCFAAAHAHQDETKIALYEERYSRPQEHFFTDPGAAAKWIRSVHE</sequence>
<organism evidence="1 2">
    <name type="scientific">Chitinophaga caseinilytica</name>
    <dbReference type="NCBI Taxonomy" id="2267521"/>
    <lineage>
        <taxon>Bacteria</taxon>
        <taxon>Pseudomonadati</taxon>
        <taxon>Bacteroidota</taxon>
        <taxon>Chitinophagia</taxon>
        <taxon>Chitinophagales</taxon>
        <taxon>Chitinophagaceae</taxon>
        <taxon>Chitinophaga</taxon>
    </lineage>
</organism>
<name>A0ABZ2YWU6_9BACT</name>
<dbReference type="Proteomes" id="UP001449657">
    <property type="component" value="Chromosome"/>
</dbReference>
<keyword evidence="2" id="KW-1185">Reference proteome</keyword>
<protein>
    <recommendedName>
        <fullName evidence="3">STAS/SEC14 domain-containing protein</fullName>
    </recommendedName>
</protein>
<accession>A0ABZ2YWU6</accession>